<comment type="caution">
    <text evidence="1">The sequence shown here is derived from an EMBL/GenBank/DDBJ whole genome shotgun (WGS) entry which is preliminary data.</text>
</comment>
<gene>
    <name evidence="1" type="ORF">ENK01_04695</name>
</gene>
<dbReference type="GO" id="GO:0006508">
    <property type="term" value="P:proteolysis"/>
    <property type="evidence" value="ECO:0007669"/>
    <property type="project" value="UniProtKB-KW"/>
</dbReference>
<reference evidence="1" key="1">
    <citation type="journal article" date="2020" name="mSystems">
        <title>Genome- and Community-Level Interaction Insights into Carbon Utilization and Element Cycling Functions of Hydrothermarchaeota in Hydrothermal Sediment.</title>
        <authorList>
            <person name="Zhou Z."/>
            <person name="Liu Y."/>
            <person name="Xu W."/>
            <person name="Pan J."/>
            <person name="Luo Z.H."/>
            <person name="Li M."/>
        </authorList>
    </citation>
    <scope>NUCLEOTIDE SEQUENCE [LARGE SCALE GENOMIC DNA]</scope>
    <source>
        <strain evidence="1">HyVt-538</strain>
    </source>
</reference>
<dbReference type="Gene3D" id="2.40.10.120">
    <property type="match status" value="1"/>
</dbReference>
<protein>
    <submittedName>
        <fullName evidence="1">Serine protease</fullName>
    </submittedName>
</protein>
<keyword evidence="1" id="KW-0378">Hydrolase</keyword>
<dbReference type="EMBL" id="DROP01000315">
    <property type="protein sequence ID" value="HHI89234.1"/>
    <property type="molecule type" value="Genomic_DNA"/>
</dbReference>
<organism evidence="1">
    <name type="scientific">Hellea balneolensis</name>
    <dbReference type="NCBI Taxonomy" id="287478"/>
    <lineage>
        <taxon>Bacteria</taxon>
        <taxon>Pseudomonadati</taxon>
        <taxon>Pseudomonadota</taxon>
        <taxon>Alphaproteobacteria</taxon>
        <taxon>Maricaulales</taxon>
        <taxon>Robiginitomaculaceae</taxon>
        <taxon>Hellea</taxon>
    </lineage>
</organism>
<dbReference type="Proteomes" id="UP000885806">
    <property type="component" value="Unassembled WGS sequence"/>
</dbReference>
<sequence>MEKWLQPQSWPLSSWRAQLSWLLQSLANRVRVLRKIPDWLIYLVVLTVIIGNVKSRVSTHDAAVPPPELGPALPNVRPSDPRVLVTIGGPASGIGTAFAIDGQGHWFTARHVVDSCDQVGLRLDGRRFVKVKVAKISPRTDVAILTSRWKRPPLDRDFDSTRKIGERGFFVGFPQGRPGEAAGKLIGRRRMVIHGRYRSSEPILAWSEIGRTRGLKGSLGGLSGGPAFSRAGKVIGLVSAESPRRGRIYTAAPTSLSRLVPPLSDRAPSQPITLANYGNRADRLRRTRRVVQVACVVK</sequence>
<dbReference type="GO" id="GO:0008233">
    <property type="term" value="F:peptidase activity"/>
    <property type="evidence" value="ECO:0007669"/>
    <property type="project" value="UniProtKB-KW"/>
</dbReference>
<name>A0A7V5U1K7_9PROT</name>
<dbReference type="SUPFAM" id="SSF50494">
    <property type="entry name" value="Trypsin-like serine proteases"/>
    <property type="match status" value="1"/>
</dbReference>
<dbReference type="InterPro" id="IPR009003">
    <property type="entry name" value="Peptidase_S1_PA"/>
</dbReference>
<proteinExistence type="predicted"/>
<dbReference type="Pfam" id="PF13365">
    <property type="entry name" value="Trypsin_2"/>
    <property type="match status" value="1"/>
</dbReference>
<accession>A0A7V5U1K7</accession>
<keyword evidence="1" id="KW-0645">Protease</keyword>
<evidence type="ECO:0000313" key="1">
    <source>
        <dbReference type="EMBL" id="HHI89234.1"/>
    </source>
</evidence>
<dbReference type="AlphaFoldDB" id="A0A7V5U1K7"/>